<gene>
    <name evidence="1" type="ORF">ABI_43840</name>
</gene>
<protein>
    <submittedName>
        <fullName evidence="1">Uncharacterized protein</fullName>
    </submittedName>
</protein>
<keyword evidence="2" id="KW-1185">Reference proteome</keyword>
<dbReference type="AlphaFoldDB" id="F4QT88"/>
<accession>F4QT88</accession>
<evidence type="ECO:0000313" key="2">
    <source>
        <dbReference type="Proteomes" id="UP000006512"/>
    </source>
</evidence>
<dbReference type="HOGENOM" id="CLU_3304019_0_0_5"/>
<sequence>MRHETRLNQITFDAGYPGMSEGWREVPIDKYEMVPVVRQ</sequence>
<dbReference type="EMBL" id="GL883080">
    <property type="protein sequence ID" value="EGF89958.1"/>
    <property type="molecule type" value="Genomic_DNA"/>
</dbReference>
<name>F4QT88_9CAUL</name>
<proteinExistence type="predicted"/>
<organism evidence="1 2">
    <name type="scientific">Asticcacaulis biprosthecium C19</name>
    <dbReference type="NCBI Taxonomy" id="715226"/>
    <lineage>
        <taxon>Bacteria</taxon>
        <taxon>Pseudomonadati</taxon>
        <taxon>Pseudomonadota</taxon>
        <taxon>Alphaproteobacteria</taxon>
        <taxon>Caulobacterales</taxon>
        <taxon>Caulobacteraceae</taxon>
        <taxon>Asticcacaulis</taxon>
    </lineage>
</organism>
<dbReference type="Proteomes" id="UP000006512">
    <property type="component" value="Unassembled WGS sequence"/>
</dbReference>
<evidence type="ECO:0000313" key="1">
    <source>
        <dbReference type="EMBL" id="EGF89958.1"/>
    </source>
</evidence>
<reference evidence="2" key="1">
    <citation type="submission" date="2011-03" db="EMBL/GenBank/DDBJ databases">
        <title>Draft genome sequence of Brevundimonas diminuta.</title>
        <authorList>
            <person name="Brown P.J.B."/>
            <person name="Buechlein A."/>
            <person name="Hemmerich C."/>
            <person name="Brun Y.V."/>
        </authorList>
    </citation>
    <scope>NUCLEOTIDE SEQUENCE [LARGE SCALE GENOMIC DNA]</scope>
    <source>
        <strain evidence="2">C19</strain>
    </source>
</reference>